<dbReference type="AlphaFoldDB" id="A0A6I6JNK9"/>
<dbReference type="InterPro" id="IPR025887">
    <property type="entry name" value="Glyco_hydro_31_N_dom"/>
</dbReference>
<dbReference type="InterPro" id="IPR013780">
    <property type="entry name" value="Glyco_hydro_b"/>
</dbReference>
<feature type="domain" description="Glycoside hydrolase family 31 N-terminal" evidence="4">
    <location>
        <begin position="59"/>
        <end position="155"/>
    </location>
</feature>
<feature type="domain" description="DUF5110" evidence="5">
    <location>
        <begin position="650"/>
        <end position="692"/>
    </location>
</feature>
<dbReference type="GO" id="GO:0005975">
    <property type="term" value="P:carbohydrate metabolic process"/>
    <property type="evidence" value="ECO:0007669"/>
    <property type="project" value="InterPro"/>
</dbReference>
<dbReference type="InterPro" id="IPR048395">
    <property type="entry name" value="Glyco_hydro_31_C"/>
</dbReference>
<keyword evidence="2" id="KW-0326">Glycosidase</keyword>
<evidence type="ECO:0000256" key="1">
    <source>
        <dbReference type="ARBA" id="ARBA00007806"/>
    </source>
</evidence>
<evidence type="ECO:0000259" key="4">
    <source>
        <dbReference type="Pfam" id="PF13802"/>
    </source>
</evidence>
<dbReference type="Pfam" id="PF21365">
    <property type="entry name" value="Glyco_hydro_31_3rd"/>
    <property type="match status" value="1"/>
</dbReference>
<dbReference type="RefSeq" id="WP_158866851.1">
    <property type="nucleotide sequence ID" value="NZ_CP046401.1"/>
</dbReference>
<dbReference type="InterPro" id="IPR011013">
    <property type="entry name" value="Gal_mutarotase_sf_dom"/>
</dbReference>
<keyword evidence="2" id="KW-0378">Hydrolase</keyword>
<dbReference type="Pfam" id="PF01055">
    <property type="entry name" value="Glyco_hydro_31_2nd"/>
    <property type="match status" value="1"/>
</dbReference>
<proteinExistence type="inferred from homology"/>
<dbReference type="SUPFAM" id="SSF51011">
    <property type="entry name" value="Glycosyl hydrolase domain"/>
    <property type="match status" value="1"/>
</dbReference>
<dbReference type="KEGG" id="mcos:GM418_12850"/>
<evidence type="ECO:0000313" key="7">
    <source>
        <dbReference type="EMBL" id="QGY44515.1"/>
    </source>
</evidence>
<dbReference type="Gene3D" id="2.60.40.1760">
    <property type="entry name" value="glycosyl hydrolase (family 31)"/>
    <property type="match status" value="1"/>
</dbReference>
<dbReference type="Gene3D" id="3.20.20.80">
    <property type="entry name" value="Glycosidases"/>
    <property type="match status" value="1"/>
</dbReference>
<dbReference type="CDD" id="cd14752">
    <property type="entry name" value="GH31_N"/>
    <property type="match status" value="1"/>
</dbReference>
<keyword evidence="8" id="KW-1185">Reference proteome</keyword>
<comment type="similarity">
    <text evidence="1 2">Belongs to the glycosyl hydrolase 31 family.</text>
</comment>
<gene>
    <name evidence="7" type="ORF">GM418_12850</name>
</gene>
<dbReference type="PANTHER" id="PTHR22762:SF144">
    <property type="entry name" value="ALPHA-XYLOSIDASE"/>
    <property type="match status" value="1"/>
</dbReference>
<dbReference type="GO" id="GO:0004553">
    <property type="term" value="F:hydrolase activity, hydrolyzing O-glycosyl compounds"/>
    <property type="evidence" value="ECO:0007669"/>
    <property type="project" value="InterPro"/>
</dbReference>
<sequence>MKKFLILLISISLLISCKKKREISEEQYNPEWEKVFPGIWESKVNQPDEFNLLSVANKNPRAETLVKKTETDFPLSANEIKTYTKKGRTVLHFPLEKGEQIYGFGLNFKTVQQRGRILRLHVDHYGGKDDGRTHAPVPFFVSSKGYGVLINTARYIDVYVGTGVRADSKNPPKAKDRNTDKNWSAQPYSDNLEMVIPAEGVEMIVFAGENMLDVIQRFNLYCGGGTLPPKWGLGFWHRTPTLFTEDDIQNEIDGFSEKDFPLDVVGLEPGWHTKAYPCSFEWSPERYPNPAEFIKKTANQGIRLNLWMNPYVYPEGKLYEALLPYAGTNTVWNGIVPDYTMNEPRKIMQEHFKKYQFDIGISGLKIDEVDGHDRWLWPDAAQFPSGKDGEQMRQTYGLQMMSLTDEVFREKNERSYGLIRAANAGSVSYPYVIYNDYYDHKNFITALINSGFCGVLWTPEVRSSKTAEEWLRRMQTTCFSPLAMINAWADGTEPWSYPEVYKQCQDVAFLRMQLLPYLYSTFADYHFNGTPPFRAMNLEEGFGYNAEVEETKFNATKNPYSEAVKKEVKDQYMMGKNILVAPLFAGDKGRDVILPEGNWYDFYTGKLVGNGEIIHVKDGFENIPLFVKDGGIIPMIPKIRQTSEWVQNTPLEIRVYGTAPGELVLYDDDGSTFNFENGSYTTKKLTATNGKGSIEDLHNSDQWVYGDVRWKFMNSSEN</sequence>
<dbReference type="EMBL" id="CP046401">
    <property type="protein sequence ID" value="QGY44515.1"/>
    <property type="molecule type" value="Genomic_DNA"/>
</dbReference>
<evidence type="ECO:0000259" key="6">
    <source>
        <dbReference type="Pfam" id="PF21365"/>
    </source>
</evidence>
<dbReference type="InterPro" id="IPR033403">
    <property type="entry name" value="DUF5110"/>
</dbReference>
<dbReference type="InterPro" id="IPR017853">
    <property type="entry name" value="GH"/>
</dbReference>
<feature type="domain" description="Glycosyl hydrolase family 31 C-terminal" evidence="6">
    <location>
        <begin position="566"/>
        <end position="633"/>
    </location>
</feature>
<organism evidence="7 8">
    <name type="scientific">Maribellus comscasis</name>
    <dbReference type="NCBI Taxonomy" id="2681766"/>
    <lineage>
        <taxon>Bacteria</taxon>
        <taxon>Pseudomonadati</taxon>
        <taxon>Bacteroidota</taxon>
        <taxon>Bacteroidia</taxon>
        <taxon>Marinilabiliales</taxon>
        <taxon>Prolixibacteraceae</taxon>
        <taxon>Maribellus</taxon>
    </lineage>
</organism>
<reference evidence="7 8" key="1">
    <citation type="submission" date="2019-11" db="EMBL/GenBank/DDBJ databases">
        <authorList>
            <person name="Zheng R.K."/>
            <person name="Sun C.M."/>
        </authorList>
    </citation>
    <scope>NUCLEOTIDE SEQUENCE [LARGE SCALE GENOMIC DNA]</scope>
    <source>
        <strain evidence="7 8">WC007</strain>
    </source>
</reference>
<protein>
    <submittedName>
        <fullName evidence="7">DUF5110 domain-containing protein</fullName>
    </submittedName>
</protein>
<accession>A0A6I6JNK9</accession>
<dbReference type="PANTHER" id="PTHR22762">
    <property type="entry name" value="ALPHA-GLUCOSIDASE"/>
    <property type="match status" value="1"/>
</dbReference>
<feature type="domain" description="Glycoside hydrolase family 31 TIM barrel" evidence="3">
    <location>
        <begin position="226"/>
        <end position="520"/>
    </location>
</feature>
<dbReference type="GO" id="GO:0030246">
    <property type="term" value="F:carbohydrate binding"/>
    <property type="evidence" value="ECO:0007669"/>
    <property type="project" value="InterPro"/>
</dbReference>
<dbReference type="PROSITE" id="PS51257">
    <property type="entry name" value="PROKAR_LIPOPROTEIN"/>
    <property type="match status" value="1"/>
</dbReference>
<name>A0A6I6JNK9_9BACT</name>
<dbReference type="SUPFAM" id="SSF51445">
    <property type="entry name" value="(Trans)glycosidases"/>
    <property type="match status" value="1"/>
</dbReference>
<dbReference type="SUPFAM" id="SSF74650">
    <property type="entry name" value="Galactose mutarotase-like"/>
    <property type="match status" value="1"/>
</dbReference>
<dbReference type="CDD" id="cd06592">
    <property type="entry name" value="GH31_NET37"/>
    <property type="match status" value="1"/>
</dbReference>
<dbReference type="Gene3D" id="2.60.40.1180">
    <property type="entry name" value="Golgi alpha-mannosidase II"/>
    <property type="match status" value="2"/>
</dbReference>
<dbReference type="Pfam" id="PF13802">
    <property type="entry name" value="Gal_mutarotas_2"/>
    <property type="match status" value="1"/>
</dbReference>
<evidence type="ECO:0000259" key="3">
    <source>
        <dbReference type="Pfam" id="PF01055"/>
    </source>
</evidence>
<evidence type="ECO:0000259" key="5">
    <source>
        <dbReference type="Pfam" id="PF17137"/>
    </source>
</evidence>
<dbReference type="InterPro" id="IPR000322">
    <property type="entry name" value="Glyco_hydro_31_TIM"/>
</dbReference>
<dbReference type="Proteomes" id="UP000428260">
    <property type="component" value="Chromosome"/>
</dbReference>
<dbReference type="Pfam" id="PF17137">
    <property type="entry name" value="DUF5110"/>
    <property type="match status" value="1"/>
</dbReference>
<evidence type="ECO:0000256" key="2">
    <source>
        <dbReference type="RuleBase" id="RU361185"/>
    </source>
</evidence>
<evidence type="ECO:0000313" key="8">
    <source>
        <dbReference type="Proteomes" id="UP000428260"/>
    </source>
</evidence>